<evidence type="ECO:0000256" key="3">
    <source>
        <dbReference type="ARBA" id="ARBA00022692"/>
    </source>
</evidence>
<gene>
    <name evidence="7" type="ORF">GCM10023147_32570</name>
</gene>
<feature type="transmembrane region" description="Helical" evidence="6">
    <location>
        <begin position="472"/>
        <end position="495"/>
    </location>
</feature>
<feature type="transmembrane region" description="Helical" evidence="6">
    <location>
        <begin position="326"/>
        <end position="344"/>
    </location>
</feature>
<keyword evidence="2" id="KW-1003">Cell membrane</keyword>
<dbReference type="InterPro" id="IPR019108">
    <property type="entry name" value="Caa3_assmbl_CtaG-rel"/>
</dbReference>
<evidence type="ECO:0000256" key="2">
    <source>
        <dbReference type="ARBA" id="ARBA00022475"/>
    </source>
</evidence>
<name>A0ABP8JX13_9ACTN</name>
<feature type="transmembrane region" description="Helical" evidence="6">
    <location>
        <begin position="167"/>
        <end position="191"/>
    </location>
</feature>
<evidence type="ECO:0000256" key="1">
    <source>
        <dbReference type="ARBA" id="ARBA00004651"/>
    </source>
</evidence>
<comment type="caution">
    <text evidence="7">The sequence shown here is derived from an EMBL/GenBank/DDBJ whole genome shotgun (WGS) entry which is preliminary data.</text>
</comment>
<evidence type="ECO:0000313" key="8">
    <source>
        <dbReference type="Proteomes" id="UP001500635"/>
    </source>
</evidence>
<organism evidence="7 8">
    <name type="scientific">Tsukamurella soli</name>
    <dbReference type="NCBI Taxonomy" id="644556"/>
    <lineage>
        <taxon>Bacteria</taxon>
        <taxon>Bacillati</taxon>
        <taxon>Actinomycetota</taxon>
        <taxon>Actinomycetes</taxon>
        <taxon>Mycobacteriales</taxon>
        <taxon>Tsukamurellaceae</taxon>
        <taxon>Tsukamurella</taxon>
    </lineage>
</organism>
<feature type="transmembrane region" description="Helical" evidence="6">
    <location>
        <begin position="266"/>
        <end position="284"/>
    </location>
</feature>
<feature type="transmembrane region" description="Helical" evidence="6">
    <location>
        <begin position="237"/>
        <end position="254"/>
    </location>
</feature>
<feature type="transmembrane region" description="Helical" evidence="6">
    <location>
        <begin position="408"/>
        <end position="425"/>
    </location>
</feature>
<reference evidence="8" key="1">
    <citation type="journal article" date="2019" name="Int. J. Syst. Evol. Microbiol.">
        <title>The Global Catalogue of Microorganisms (GCM) 10K type strain sequencing project: providing services to taxonomists for standard genome sequencing and annotation.</title>
        <authorList>
            <consortium name="The Broad Institute Genomics Platform"/>
            <consortium name="The Broad Institute Genome Sequencing Center for Infectious Disease"/>
            <person name="Wu L."/>
            <person name="Ma J."/>
        </authorList>
    </citation>
    <scope>NUCLEOTIDE SEQUENCE [LARGE SCALE GENOMIC DNA]</scope>
    <source>
        <strain evidence="8">JCM 17688</strain>
    </source>
</reference>
<evidence type="ECO:0000256" key="6">
    <source>
        <dbReference type="SAM" id="Phobius"/>
    </source>
</evidence>
<feature type="transmembrane region" description="Helical" evidence="6">
    <location>
        <begin position="351"/>
        <end position="370"/>
    </location>
</feature>
<feature type="transmembrane region" description="Helical" evidence="6">
    <location>
        <begin position="516"/>
        <end position="537"/>
    </location>
</feature>
<feature type="transmembrane region" description="Helical" evidence="6">
    <location>
        <begin position="437"/>
        <end position="460"/>
    </location>
</feature>
<evidence type="ECO:0000256" key="5">
    <source>
        <dbReference type="ARBA" id="ARBA00023136"/>
    </source>
</evidence>
<feature type="transmembrane region" description="Helical" evidence="6">
    <location>
        <begin position="631"/>
        <end position="654"/>
    </location>
</feature>
<dbReference type="Pfam" id="PF09678">
    <property type="entry name" value="Caa3_CtaG"/>
    <property type="match status" value="1"/>
</dbReference>
<keyword evidence="8" id="KW-1185">Reference proteome</keyword>
<protein>
    <submittedName>
        <fullName evidence="7">Cytochrome c oxidase assembly protein</fullName>
    </submittedName>
</protein>
<accession>A0ABP8JX13</accession>
<keyword evidence="4 6" id="KW-1133">Transmembrane helix</keyword>
<feature type="transmembrane region" description="Helical" evidence="6">
    <location>
        <begin position="78"/>
        <end position="96"/>
    </location>
</feature>
<keyword evidence="5 6" id="KW-0472">Membrane</keyword>
<dbReference type="EMBL" id="BAABFR010000055">
    <property type="protein sequence ID" value="GAA4397346.1"/>
    <property type="molecule type" value="Genomic_DNA"/>
</dbReference>
<feature type="transmembrane region" description="Helical" evidence="6">
    <location>
        <begin position="296"/>
        <end position="320"/>
    </location>
</feature>
<feature type="transmembrane region" description="Helical" evidence="6">
    <location>
        <begin position="116"/>
        <end position="146"/>
    </location>
</feature>
<feature type="transmembrane region" description="Helical" evidence="6">
    <location>
        <begin position="549"/>
        <end position="568"/>
    </location>
</feature>
<proteinExistence type="predicted"/>
<sequence length="669" mass="71517">MQSSDAPAMRCADAREGISSRLDGEAAPLGALDAHLVGCPECREWADDAARLERLPATVAGDDPAPVVPAAPPRHGTVGLAVGTLVAYALVIAVVASQGTERYAINGDTYPGALTAYGAAIGRLTGTLAAAVTLGALVFAVLRAAVQDTGELGLRGYLAHGLARRAAQVWAVVCVPMVLLAAADTAGQNLADVFHAGGVWALISASETAKGWFWSFVFAVIVLVALQSALSWIAHAWLLLPAGLGLLAVTVTANEAQGPNHDYSTSALMALTVTAGVWLGGLWAQSTVPWRAEKRWTGPVFGVVTLAYGTVIALIMAPGADLTGTLYGRFVLAAGVLVALAAVLQFLRRTVPAATLLTLACGTAIAASLLTPPPFLAHRFTIGQVFLGYDVLQPPSAARFATLWRWDLNLAPLAVVLAVGYLLLVRRIRRSPESGGWPWYRTACFLFGCLALVVLTSSGINTYATVLFSVHMVAHMLMTSLVPVFLLLGAPITLLRETLTGGPAEWLERVLASRSFEVAMRPVVQIAVFALTLYGLYFTPLYDRIGRYHWGHAGIYAVVLLTGFLFYWRVFQIDPVPRRMPFIGRVGMLLAMMPVSMFFAIIVMTMNGLIGPRLYGYFDLPWMTDLHHDQFVGGVVAWACDEAAIALVTVGLVLHWAWRSSREDAAETE</sequence>
<keyword evidence="3 6" id="KW-0812">Transmembrane</keyword>
<feature type="transmembrane region" description="Helical" evidence="6">
    <location>
        <begin position="211"/>
        <end position="230"/>
    </location>
</feature>
<dbReference type="Proteomes" id="UP001500635">
    <property type="component" value="Unassembled WGS sequence"/>
</dbReference>
<evidence type="ECO:0000256" key="4">
    <source>
        <dbReference type="ARBA" id="ARBA00022989"/>
    </source>
</evidence>
<comment type="subcellular location">
    <subcellularLocation>
        <location evidence="1">Cell membrane</location>
        <topology evidence="1">Multi-pass membrane protein</topology>
    </subcellularLocation>
</comment>
<feature type="transmembrane region" description="Helical" evidence="6">
    <location>
        <begin position="589"/>
        <end position="611"/>
    </location>
</feature>
<dbReference type="RefSeq" id="WP_344997866.1">
    <property type="nucleotide sequence ID" value="NZ_BAABFR010000055.1"/>
</dbReference>
<evidence type="ECO:0000313" key="7">
    <source>
        <dbReference type="EMBL" id="GAA4397346.1"/>
    </source>
</evidence>